<dbReference type="Pfam" id="PF13310">
    <property type="entry name" value="Virulence_RhuM"/>
    <property type="match status" value="1"/>
</dbReference>
<name>A0A974GVY8_SEDHY</name>
<dbReference type="InterPro" id="IPR011204">
    <property type="entry name" value="Virulence_RhuM-like"/>
</dbReference>
<evidence type="ECO:0000313" key="3">
    <source>
        <dbReference type="Proteomes" id="UP000611629"/>
    </source>
</evidence>
<dbReference type="RefSeq" id="WP_179237483.1">
    <property type="nucleotide sequence ID" value="NZ_JACBNQ010000004.1"/>
</dbReference>
<dbReference type="PANTHER" id="PTHR35810:SF1">
    <property type="entry name" value="CYTOPLASMIC PROTEIN"/>
    <property type="match status" value="1"/>
</dbReference>
<reference evidence="2" key="1">
    <citation type="submission" date="2020-07" db="EMBL/GenBank/DDBJ databases">
        <title>Genomic analysis of a strain of Sedimentibacter Hydroxybenzoicus DSM7310.</title>
        <authorList>
            <person name="Ma S."/>
        </authorList>
    </citation>
    <scope>NUCLEOTIDE SEQUENCE</scope>
    <source>
        <strain evidence="2">DSM 7310</strain>
    </source>
</reference>
<keyword evidence="1" id="KW-0175">Coiled coil</keyword>
<comment type="caution">
    <text evidence="2">The sequence shown here is derived from an EMBL/GenBank/DDBJ whole genome shotgun (WGS) entry which is preliminary data.</text>
</comment>
<accession>A0A974GVY8</accession>
<dbReference type="AlphaFoldDB" id="A0A974GVY8"/>
<sequence>MKSDDRESKIKKLEEQRNKAIKSLTDYKESNLPVSAAAEYLTFIAGSGESFVEVRYQDENIWLTQKMMAELYGIGKAAISKHLKKVFEDDELEENSVVSILETTASDGKTYKVKFYALQAVIAVGFKIDNQRAVQFRKWIITIAKDYTIKGFVMDDERFKLGHKLTNQYFEEQLVRIREIRESERMFYQKVTDIYSTAIDYDKSSKTTKDFFKKVQNKLHYAVHRHTAAEIIMDRADSDLKNMGLTTWKAAPGGKIQKFDVSIAKNYLTEKEIDFLNRLVSMYLDYAEVQAENNIPMTMEDWANRVDGFIEFNGRDLLMDAGKISAEQAKLHAETQFEKYRIMQDQLFKSDFDLFLESYDE</sequence>
<keyword evidence="3" id="KW-1185">Reference proteome</keyword>
<dbReference type="PIRSF" id="PIRSF015268">
    <property type="entry name" value="Virulence_RhuM"/>
    <property type="match status" value="1"/>
</dbReference>
<organism evidence="2 3">
    <name type="scientific">Sedimentibacter hydroxybenzoicus DSM 7310</name>
    <dbReference type="NCBI Taxonomy" id="1123245"/>
    <lineage>
        <taxon>Bacteria</taxon>
        <taxon>Bacillati</taxon>
        <taxon>Bacillota</taxon>
        <taxon>Tissierellia</taxon>
        <taxon>Sedimentibacter</taxon>
    </lineage>
</organism>
<gene>
    <name evidence="2" type="ORF">HZF24_06505</name>
</gene>
<dbReference type="EMBL" id="JACBNQ010000004">
    <property type="protein sequence ID" value="NYB73791.1"/>
    <property type="molecule type" value="Genomic_DNA"/>
</dbReference>
<protein>
    <submittedName>
        <fullName evidence="2">Virulence RhuM family protein</fullName>
    </submittedName>
</protein>
<dbReference type="Proteomes" id="UP000611629">
    <property type="component" value="Unassembled WGS sequence"/>
</dbReference>
<feature type="coiled-coil region" evidence="1">
    <location>
        <begin position="3"/>
        <end position="30"/>
    </location>
</feature>
<evidence type="ECO:0000256" key="1">
    <source>
        <dbReference type="SAM" id="Coils"/>
    </source>
</evidence>
<evidence type="ECO:0000313" key="2">
    <source>
        <dbReference type="EMBL" id="NYB73791.1"/>
    </source>
</evidence>
<proteinExistence type="predicted"/>
<dbReference type="PANTHER" id="PTHR35810">
    <property type="entry name" value="CYTOPLASMIC PROTEIN-RELATED"/>
    <property type="match status" value="1"/>
</dbReference>